<dbReference type="EC" id="3.2.1.25" evidence="3"/>
<dbReference type="Gene3D" id="3.20.20.80">
    <property type="entry name" value="Glycosidases"/>
    <property type="match status" value="1"/>
</dbReference>
<dbReference type="InterPro" id="IPR054593">
    <property type="entry name" value="Beta-mannosidase-like_N2"/>
</dbReference>
<dbReference type="PANTHER" id="PTHR43730:SF1">
    <property type="entry name" value="BETA-MANNOSIDASE"/>
    <property type="match status" value="1"/>
</dbReference>
<protein>
    <recommendedName>
        <fullName evidence="9">Beta-mannosidase B</fullName>
        <ecNumber evidence="3">3.2.1.25</ecNumber>
    </recommendedName>
    <alternativeName>
        <fullName evidence="10">Mannanase B</fullName>
    </alternativeName>
</protein>
<dbReference type="KEGG" id="tml:GSTUM_00010944001"/>
<evidence type="ECO:0000313" key="14">
    <source>
        <dbReference type="EMBL" id="CAZ85841.1"/>
    </source>
</evidence>
<reference evidence="14 15" key="1">
    <citation type="journal article" date="2010" name="Nature">
        <title>Perigord black truffle genome uncovers evolutionary origins and mechanisms of symbiosis.</title>
        <authorList>
            <person name="Martin F."/>
            <person name="Kohler A."/>
            <person name="Murat C."/>
            <person name="Balestrini R."/>
            <person name="Coutinho P.M."/>
            <person name="Jaillon O."/>
            <person name="Montanini B."/>
            <person name="Morin E."/>
            <person name="Noel B."/>
            <person name="Percudani R."/>
            <person name="Porcel B."/>
            <person name="Rubini A."/>
            <person name="Amicucci A."/>
            <person name="Amselem J."/>
            <person name="Anthouard V."/>
            <person name="Arcioni S."/>
            <person name="Artiguenave F."/>
            <person name="Aury J.M."/>
            <person name="Ballario P."/>
            <person name="Bolchi A."/>
            <person name="Brenna A."/>
            <person name="Brun A."/>
            <person name="Buee M."/>
            <person name="Cantarel B."/>
            <person name="Chevalier G."/>
            <person name="Couloux A."/>
            <person name="Da Silva C."/>
            <person name="Denoeud F."/>
            <person name="Duplessis S."/>
            <person name="Ghignone S."/>
            <person name="Hilselberger B."/>
            <person name="Iotti M."/>
            <person name="Marcais B."/>
            <person name="Mello A."/>
            <person name="Miranda M."/>
            <person name="Pacioni G."/>
            <person name="Quesneville H."/>
            <person name="Riccioni C."/>
            <person name="Ruotolo R."/>
            <person name="Splivallo R."/>
            <person name="Stocchi V."/>
            <person name="Tisserant E."/>
            <person name="Viscomi A.R."/>
            <person name="Zambonelli A."/>
            <person name="Zampieri E."/>
            <person name="Henrissat B."/>
            <person name="Lebrun M.H."/>
            <person name="Paolocci F."/>
            <person name="Bonfante P."/>
            <person name="Ottonello S."/>
            <person name="Wincker P."/>
        </authorList>
    </citation>
    <scope>NUCLEOTIDE SEQUENCE [LARGE SCALE GENOMIC DNA]</scope>
    <source>
        <strain evidence="14 15">Mel28</strain>
    </source>
</reference>
<dbReference type="Pfam" id="PF17786">
    <property type="entry name" value="Mannosidase_ig"/>
    <property type="match status" value="1"/>
</dbReference>
<keyword evidence="15" id="KW-1185">Reference proteome</keyword>
<dbReference type="InterPro" id="IPR050887">
    <property type="entry name" value="Beta-mannosidase_GH2"/>
</dbReference>
<evidence type="ECO:0000259" key="13">
    <source>
        <dbReference type="Pfam" id="PF22666"/>
    </source>
</evidence>
<dbReference type="Pfam" id="PF22666">
    <property type="entry name" value="Glyco_hydro_2_N2"/>
    <property type="match status" value="1"/>
</dbReference>
<dbReference type="InterPro" id="IPR006102">
    <property type="entry name" value="Ig-like_GH2"/>
</dbReference>
<dbReference type="eggNOG" id="KOG2230">
    <property type="taxonomic scope" value="Eukaryota"/>
</dbReference>
<feature type="domain" description="Beta-mannosidase-like galactose-binding" evidence="13">
    <location>
        <begin position="25"/>
        <end position="53"/>
    </location>
</feature>
<proteinExistence type="inferred from homology"/>
<dbReference type="Proteomes" id="UP000006911">
    <property type="component" value="Unassembled WGS sequence"/>
</dbReference>
<dbReference type="Gene3D" id="2.60.40.10">
    <property type="entry name" value="Immunoglobulins"/>
    <property type="match status" value="1"/>
</dbReference>
<comment type="similarity">
    <text evidence="8">Belongs to the glycosyl hydrolase 2 family. Beta-mannosidase B subfamily.</text>
</comment>
<evidence type="ECO:0000256" key="7">
    <source>
        <dbReference type="ARBA" id="ARBA00023326"/>
    </source>
</evidence>
<dbReference type="InterPro" id="IPR041447">
    <property type="entry name" value="Mannosidase_ig"/>
</dbReference>
<sequence>MGNICFSRRICLFLDRWMSLRGGAEGHSRMYLRKAQYHWGWDWGPALASTGPYLPIRLEIFAGRIDDLKILPKVHDELDKADIKVSAKISGSEGNHVLIEVKAPSGGVVEKKVFEVKNEEFEGSITVIEPDLWWPHTHGAQPRYEFTVELLSGDKSSLHKITKHLGLRHLKLLQHPLKSVPGTSFAFAINHTPVFSGGSNWIPGDFFLPRFTHPNSQGVDTNYRRWLTLAKSGHQNTIRVWGGGIVETDHFYNLCDELGLLVWQDLLFACGNYPAHDEFCELVREETIVQVTRIVHHPSLVLVCGDNEDVWLAGLWGWDYKEEEKTVEEWMRGNFQHRKILERVLPEALEVVGISEVGLEYWESSPFGGKGANAGDVGDVHIWDVWHGPMHPYQFYKDLTGRFVSEFGFESPPNMRTINRMLPNPATRQSQSLPFLAHDKGPGAQRRAVMYMGENLRFRMDPLEDYVFCAQLLQSEAIGFAVNTWRREFRGPGEENCSGALVWQLNDNWPGISWAIADYYLRPKPAFFAMKRALTPISISLERIVTKENLNILRGYPEQKSKIAFWACSSFLTETTAALSFAAHDIASGEVAPISLSTTLTSATIKPNCTTELVTIEVPYPTITVVSATIRSPTGEVLGRCVSWPDPLKFVTFAKDPEVLLRIKDGRDEVLVKCAKPVKGLVLQVSPEEGEDADWGDNCIDVVPDEEVRVPVRGLARRGVEGRWLCDWEGVRRVEVIRE</sequence>
<evidence type="ECO:0000259" key="11">
    <source>
        <dbReference type="Pfam" id="PF00703"/>
    </source>
</evidence>
<evidence type="ECO:0000256" key="9">
    <source>
        <dbReference type="ARBA" id="ARBA00041069"/>
    </source>
</evidence>
<dbReference type="Pfam" id="PF00703">
    <property type="entry name" value="Glyco_hydro_2"/>
    <property type="match status" value="1"/>
</dbReference>
<evidence type="ECO:0000256" key="4">
    <source>
        <dbReference type="ARBA" id="ARBA00022801"/>
    </source>
</evidence>
<keyword evidence="6" id="KW-0326">Glycosidase</keyword>
<keyword evidence="5" id="KW-0119">Carbohydrate metabolism</keyword>
<dbReference type="SUPFAM" id="SSF51445">
    <property type="entry name" value="(Trans)glycosidases"/>
    <property type="match status" value="1"/>
</dbReference>
<keyword evidence="4" id="KW-0378">Hydrolase</keyword>
<evidence type="ECO:0000313" key="15">
    <source>
        <dbReference type="Proteomes" id="UP000006911"/>
    </source>
</evidence>
<dbReference type="GO" id="GO:0006516">
    <property type="term" value="P:glycoprotein catabolic process"/>
    <property type="evidence" value="ECO:0007669"/>
    <property type="project" value="TreeGrafter"/>
</dbReference>
<dbReference type="STRING" id="656061.D5GMU8"/>
<dbReference type="GeneID" id="9183409"/>
<keyword evidence="7" id="KW-0624">Polysaccharide degradation</keyword>
<dbReference type="HOGENOM" id="CLU_005015_1_1_1"/>
<dbReference type="AlphaFoldDB" id="D5GMU8"/>
<evidence type="ECO:0000256" key="10">
    <source>
        <dbReference type="ARBA" id="ARBA00041614"/>
    </source>
</evidence>
<comment type="catalytic activity">
    <reaction evidence="1">
        <text>Hydrolysis of terminal, non-reducing beta-D-mannose residues in beta-D-mannosides.</text>
        <dbReference type="EC" id="3.2.1.25"/>
    </reaction>
</comment>
<dbReference type="Gene3D" id="2.60.120.260">
    <property type="entry name" value="Galactose-binding domain-like"/>
    <property type="match status" value="1"/>
</dbReference>
<dbReference type="SUPFAM" id="SSF49303">
    <property type="entry name" value="beta-Galactosidase/glucuronidase domain"/>
    <property type="match status" value="2"/>
</dbReference>
<dbReference type="GO" id="GO:0004567">
    <property type="term" value="F:beta-mannosidase activity"/>
    <property type="evidence" value="ECO:0007669"/>
    <property type="project" value="UniProtKB-EC"/>
</dbReference>
<dbReference type="PANTHER" id="PTHR43730">
    <property type="entry name" value="BETA-MANNOSIDASE"/>
    <property type="match status" value="1"/>
</dbReference>
<dbReference type="InterPro" id="IPR036156">
    <property type="entry name" value="Beta-gal/glucu_dom_sf"/>
</dbReference>
<evidence type="ECO:0000256" key="8">
    <source>
        <dbReference type="ARBA" id="ARBA00038429"/>
    </source>
</evidence>
<evidence type="ECO:0000256" key="3">
    <source>
        <dbReference type="ARBA" id="ARBA00012754"/>
    </source>
</evidence>
<dbReference type="InterPro" id="IPR017853">
    <property type="entry name" value="GH"/>
</dbReference>
<dbReference type="SUPFAM" id="SSF49785">
    <property type="entry name" value="Galactose-binding domain-like"/>
    <property type="match status" value="1"/>
</dbReference>
<name>D5GMU8_TUBMM</name>
<evidence type="ECO:0000259" key="12">
    <source>
        <dbReference type="Pfam" id="PF17786"/>
    </source>
</evidence>
<evidence type="ECO:0000256" key="6">
    <source>
        <dbReference type="ARBA" id="ARBA00023295"/>
    </source>
</evidence>
<organism evidence="14 15">
    <name type="scientific">Tuber melanosporum (strain Mel28)</name>
    <name type="common">Perigord black truffle</name>
    <dbReference type="NCBI Taxonomy" id="656061"/>
    <lineage>
        <taxon>Eukaryota</taxon>
        <taxon>Fungi</taxon>
        <taxon>Dikarya</taxon>
        <taxon>Ascomycota</taxon>
        <taxon>Pezizomycotina</taxon>
        <taxon>Pezizomycetes</taxon>
        <taxon>Pezizales</taxon>
        <taxon>Tuberaceae</taxon>
        <taxon>Tuber</taxon>
    </lineage>
</organism>
<accession>D5GMU8</accession>
<gene>
    <name evidence="14" type="ORF">GSTUM_00010944001</name>
</gene>
<dbReference type="RefSeq" id="XP_002841650.1">
    <property type="nucleotide sequence ID" value="XM_002841604.1"/>
</dbReference>
<dbReference type="GO" id="GO:0000272">
    <property type="term" value="P:polysaccharide catabolic process"/>
    <property type="evidence" value="ECO:0007669"/>
    <property type="project" value="UniProtKB-KW"/>
</dbReference>
<evidence type="ECO:0000256" key="1">
    <source>
        <dbReference type="ARBA" id="ARBA00000829"/>
    </source>
</evidence>
<dbReference type="EMBL" id="FN430359">
    <property type="protein sequence ID" value="CAZ85841.1"/>
    <property type="molecule type" value="Genomic_DNA"/>
</dbReference>
<feature type="domain" description="Mannosidase Ig/CBM-like" evidence="12">
    <location>
        <begin position="562"/>
        <end position="649"/>
    </location>
</feature>
<dbReference type="OMA" id="YNCWRRE"/>
<dbReference type="InParanoid" id="D5GMU8"/>
<feature type="domain" description="Glycoside hydrolase family 2 immunoglobulin-like beta-sandwich" evidence="11">
    <location>
        <begin position="64"/>
        <end position="168"/>
    </location>
</feature>
<dbReference type="InterPro" id="IPR013783">
    <property type="entry name" value="Ig-like_fold"/>
</dbReference>
<evidence type="ECO:0000256" key="2">
    <source>
        <dbReference type="ARBA" id="ARBA00004740"/>
    </source>
</evidence>
<dbReference type="FunFam" id="3.20.20.80:FF:000050">
    <property type="entry name" value="Beta-mannosidase B"/>
    <property type="match status" value="1"/>
</dbReference>
<dbReference type="InterPro" id="IPR008979">
    <property type="entry name" value="Galactose-bd-like_sf"/>
</dbReference>
<evidence type="ECO:0000256" key="5">
    <source>
        <dbReference type="ARBA" id="ARBA00023277"/>
    </source>
</evidence>
<comment type="pathway">
    <text evidence="2">Glycan metabolism; N-glycan degradation.</text>
</comment>